<keyword evidence="9" id="KW-1185">Reference proteome</keyword>
<dbReference type="PANTHER" id="PTHR43280">
    <property type="entry name" value="ARAC-FAMILY TRANSCRIPTIONAL REGULATOR"/>
    <property type="match status" value="1"/>
</dbReference>
<dbReference type="Pfam" id="PF12833">
    <property type="entry name" value="HTH_18"/>
    <property type="match status" value="1"/>
</dbReference>
<keyword evidence="6" id="KW-0326">Glycosidase</keyword>
<dbReference type="PANTHER" id="PTHR43280:SF34">
    <property type="entry name" value="ARAC-FAMILY TRANSCRIPTIONAL REGULATOR"/>
    <property type="match status" value="1"/>
</dbReference>
<dbReference type="InterPro" id="IPR000514">
    <property type="entry name" value="Glyco_hydro_39"/>
</dbReference>
<dbReference type="InterPro" id="IPR014710">
    <property type="entry name" value="RmlC-like_jellyroll"/>
</dbReference>
<evidence type="ECO:0000256" key="1">
    <source>
        <dbReference type="ARBA" id="ARBA00008875"/>
    </source>
</evidence>
<dbReference type="EMBL" id="FTNK01000006">
    <property type="protein sequence ID" value="SIR02216.1"/>
    <property type="molecule type" value="Genomic_DNA"/>
</dbReference>
<dbReference type="InterPro" id="IPR018060">
    <property type="entry name" value="HTH_AraC"/>
</dbReference>
<dbReference type="InterPro" id="IPR018062">
    <property type="entry name" value="HTH_AraC-typ_CS"/>
</dbReference>
<feature type="domain" description="HTH araC/xylS-type" evidence="7">
    <location>
        <begin position="178"/>
        <end position="277"/>
    </location>
</feature>
<keyword evidence="2" id="KW-0378">Hydrolase</keyword>
<evidence type="ECO:0000256" key="6">
    <source>
        <dbReference type="ARBA" id="ARBA00023295"/>
    </source>
</evidence>
<comment type="similarity">
    <text evidence="1">Belongs to the glycosyl hydrolase 39 family.</text>
</comment>
<accession>A0ABY1JZC4</accession>
<dbReference type="PROSITE" id="PS01027">
    <property type="entry name" value="GLYCOSYL_HYDROL_F39"/>
    <property type="match status" value="1"/>
</dbReference>
<dbReference type="SMART" id="SM00342">
    <property type="entry name" value="HTH_ARAC"/>
    <property type="match status" value="1"/>
</dbReference>
<evidence type="ECO:0000313" key="9">
    <source>
        <dbReference type="Proteomes" id="UP000186666"/>
    </source>
</evidence>
<protein>
    <submittedName>
        <fullName evidence="8">Xylan 1,4-beta-xylosidase</fullName>
    </submittedName>
</protein>
<keyword evidence="4" id="KW-0238">DNA-binding</keyword>
<dbReference type="InterPro" id="IPR049166">
    <property type="entry name" value="GH39_cat"/>
</dbReference>
<dbReference type="Pfam" id="PF02311">
    <property type="entry name" value="AraC_binding"/>
    <property type="match status" value="1"/>
</dbReference>
<organism evidence="8 9">
    <name type="scientific">Paenibacillus macquariensis</name>
    <dbReference type="NCBI Taxonomy" id="948756"/>
    <lineage>
        <taxon>Bacteria</taxon>
        <taxon>Bacillati</taxon>
        <taxon>Bacillota</taxon>
        <taxon>Bacilli</taxon>
        <taxon>Bacillales</taxon>
        <taxon>Paenibacillaceae</taxon>
        <taxon>Paenibacillus</taxon>
    </lineage>
</organism>
<dbReference type="InterPro" id="IPR011051">
    <property type="entry name" value="RmlC_Cupin_sf"/>
</dbReference>
<name>A0ABY1JZC4_9BACL</name>
<dbReference type="CDD" id="cd02208">
    <property type="entry name" value="cupin_RmlC-like"/>
    <property type="match status" value="1"/>
</dbReference>
<keyword evidence="5" id="KW-0804">Transcription</keyword>
<gene>
    <name evidence="8" type="ORF">SAMN05421578_10628</name>
</gene>
<reference evidence="8 9" key="1">
    <citation type="submission" date="2017-01" db="EMBL/GenBank/DDBJ databases">
        <authorList>
            <person name="Varghese N."/>
            <person name="Submissions S."/>
        </authorList>
    </citation>
    <scope>NUCLEOTIDE SEQUENCE [LARGE SCALE GENOMIC DNA]</scope>
    <source>
        <strain evidence="8 9">ATCC 23464</strain>
    </source>
</reference>
<dbReference type="InterPro" id="IPR049165">
    <property type="entry name" value="GH39_as"/>
</dbReference>
<dbReference type="SUPFAM" id="SSF51182">
    <property type="entry name" value="RmlC-like cupins"/>
    <property type="match status" value="1"/>
</dbReference>
<dbReference type="InterPro" id="IPR017853">
    <property type="entry name" value="GH"/>
</dbReference>
<evidence type="ECO:0000256" key="5">
    <source>
        <dbReference type="ARBA" id="ARBA00023163"/>
    </source>
</evidence>
<evidence type="ECO:0000259" key="7">
    <source>
        <dbReference type="PROSITE" id="PS01124"/>
    </source>
</evidence>
<dbReference type="Pfam" id="PF01229">
    <property type="entry name" value="Glyco_hydro_39"/>
    <property type="match status" value="1"/>
</dbReference>
<dbReference type="InterPro" id="IPR003313">
    <property type="entry name" value="AraC-bd"/>
</dbReference>
<dbReference type="SUPFAM" id="SSF46689">
    <property type="entry name" value="Homeodomain-like"/>
    <property type="match status" value="1"/>
</dbReference>
<dbReference type="Gene3D" id="1.10.10.60">
    <property type="entry name" value="Homeodomain-like"/>
    <property type="match status" value="2"/>
</dbReference>
<evidence type="ECO:0000256" key="2">
    <source>
        <dbReference type="ARBA" id="ARBA00022801"/>
    </source>
</evidence>
<dbReference type="InterPro" id="IPR009057">
    <property type="entry name" value="Homeodomain-like_sf"/>
</dbReference>
<dbReference type="PROSITE" id="PS01124">
    <property type="entry name" value="HTH_ARAC_FAMILY_2"/>
    <property type="match status" value="1"/>
</dbReference>
<sequence length="670" mass="78663">MQIHYEAIEQSGQIPVKIFTQSLELFPYHWHDETEILFILKGSIEVMIDKQGTVLNVGDIFLVNRNEIHFLRSLDKQERAQLLILQFSLEQFQKYGVETNGMSFKLDSSASKGTKTKEYHRIRSLLASMMKIVINREEPQNLLIERHMLDLYIILKNHFSIPVEPLTVQIRKGDERLLEILKYINTNYNNSRLSLNKIAAQFFLTPQYLSKYFKMNMGVSLKKFIENIRLNKSLKPLKLSENNILDVALLHGFPDAKSYYRVFREVLGMTPTEFRELQEIDANLEKPKDYFSISSKKTLSELFQYIDWNENESISSVGGRERSVTYTVDMGVSKGKLRPSWKRLMTFGYAPHGLRQDFRRQLRTLQQDIGFEYIRFHGIFADELLVYNESPSGKPYYNFNHVDTLLDGLLEEDVRPFLELGFMPSLLASAEGDIFWWKANVTPPKSMDRWLDMVEAFVRHIINRYGMAEVSRWYFEFWNEPDVEGTFWKGTREQFFELFEVTFSRIKSISPMLKVGGFGNLCLFSGDSWLRSFVSYAREHGIELDFFSFHAYQLAINPYDLADERLRINAMQIFNFYEDLSELLSTNPYVRLGDEDLIERAVKQTIEWAAELPMKEREYWITEWNCNIDCRDLIHDTCFMAAFIVKTALQCGHLVEGMGYWTATDLQEEF</sequence>
<dbReference type="PROSITE" id="PS00041">
    <property type="entry name" value="HTH_ARAC_FAMILY_1"/>
    <property type="match status" value="1"/>
</dbReference>
<evidence type="ECO:0000256" key="4">
    <source>
        <dbReference type="ARBA" id="ARBA00023125"/>
    </source>
</evidence>
<dbReference type="Proteomes" id="UP000186666">
    <property type="component" value="Unassembled WGS sequence"/>
</dbReference>
<proteinExistence type="inferred from homology"/>
<dbReference type="PRINTS" id="PR00745">
    <property type="entry name" value="GLHYDRLASE39"/>
</dbReference>
<evidence type="ECO:0000256" key="3">
    <source>
        <dbReference type="ARBA" id="ARBA00023015"/>
    </source>
</evidence>
<dbReference type="SUPFAM" id="SSF51445">
    <property type="entry name" value="(Trans)glycosidases"/>
    <property type="match status" value="1"/>
</dbReference>
<keyword evidence="3" id="KW-0805">Transcription regulation</keyword>
<comment type="caution">
    <text evidence="8">The sequence shown here is derived from an EMBL/GenBank/DDBJ whole genome shotgun (WGS) entry which is preliminary data.</text>
</comment>
<dbReference type="Gene3D" id="2.60.120.10">
    <property type="entry name" value="Jelly Rolls"/>
    <property type="match status" value="1"/>
</dbReference>
<dbReference type="Gene3D" id="3.20.20.80">
    <property type="entry name" value="Glycosidases"/>
    <property type="match status" value="1"/>
</dbReference>
<evidence type="ECO:0000313" key="8">
    <source>
        <dbReference type="EMBL" id="SIR02216.1"/>
    </source>
</evidence>